<dbReference type="PROSITE" id="PS00290">
    <property type="entry name" value="IG_MHC"/>
    <property type="match status" value="1"/>
</dbReference>
<evidence type="ECO:0008006" key="5">
    <source>
        <dbReference type="Google" id="ProtNLM"/>
    </source>
</evidence>
<evidence type="ECO:0000313" key="3">
    <source>
        <dbReference type="EMBL" id="MQL51041.1"/>
    </source>
</evidence>
<comment type="caution">
    <text evidence="3">The sequence shown here is derived from an EMBL/GenBank/DDBJ whole genome shotgun (WGS) entry which is preliminary data.</text>
</comment>
<dbReference type="RefSeq" id="WP_152944953.1">
    <property type="nucleotide sequence ID" value="NZ_WHYR01000003.1"/>
</dbReference>
<evidence type="ECO:0000259" key="2">
    <source>
        <dbReference type="Pfam" id="PF24407"/>
    </source>
</evidence>
<name>A0A6N7IM65_9FIRM</name>
<gene>
    <name evidence="3" type="ORF">GFC01_01900</name>
</gene>
<protein>
    <recommendedName>
        <fullName evidence="5">Restriction endonuclease type IV Mrr domain-containing protein</fullName>
    </recommendedName>
</protein>
<dbReference type="SUPFAM" id="SSF48452">
    <property type="entry name" value="TPR-like"/>
    <property type="match status" value="1"/>
</dbReference>
<proteinExistence type="predicted"/>
<feature type="domain" description="GreAB-C-like" evidence="1">
    <location>
        <begin position="1481"/>
        <end position="1532"/>
    </location>
</feature>
<dbReference type="InterPro" id="IPR056620">
    <property type="entry name" value="HTH_next_PIN-TPR-GreABC"/>
</dbReference>
<dbReference type="InterPro" id="IPR003006">
    <property type="entry name" value="Ig/MHC_CS"/>
</dbReference>
<accession>A0A6N7IM65</accession>
<feature type="domain" description="HTH" evidence="2">
    <location>
        <begin position="827"/>
        <end position="896"/>
    </location>
</feature>
<reference evidence="3 4" key="1">
    <citation type="submission" date="2019-10" db="EMBL/GenBank/DDBJ databases">
        <title>Comparative genomics of sulfur disproportionating microorganisms.</title>
        <authorList>
            <person name="Ward L.M."/>
            <person name="Bertran E."/>
            <person name="Johnston D."/>
        </authorList>
    </citation>
    <scope>NUCLEOTIDE SEQUENCE [LARGE SCALE GENOMIC DNA]</scope>
    <source>
        <strain evidence="3 4">DSM 14055</strain>
    </source>
</reference>
<evidence type="ECO:0000259" key="1">
    <source>
        <dbReference type="Pfam" id="PF24388"/>
    </source>
</evidence>
<evidence type="ECO:0000313" key="4">
    <source>
        <dbReference type="Proteomes" id="UP000441717"/>
    </source>
</evidence>
<keyword evidence="4" id="KW-1185">Reference proteome</keyword>
<dbReference type="Pfam" id="PF24388">
    <property type="entry name" value="Permuted_GreAB-C"/>
    <property type="match status" value="1"/>
</dbReference>
<sequence length="2109" mass="239273">MLPPGIRQGEQPPYHRLDEYLFQDMCCDLFQKEPEIKACSPYGTRGQKQKGIDLLAIRRDGSIEVGQCKKYERFSAKDIVEVSDEFFSYWDHWKTEDVKRFILFVSCPLDRVEQVDEILCQRERFKEFGIEYEVWHSRVLTTKLALHPDIVCRYFPPAEYWVSYICGPTAVPLVTQSRASVVISEILSNQLTQLSDRLASEIQSQLERMRALWRQGRRTEALQWVRDVKEDTHVWVALPADLWARLLRFEASIELEQRADLSHVKQLALEADALCASIEGLRLKALITYREKGTAAAVQTLKGQEDVDTLNLMAALLLEMNEYDKCSQVIEHIMSRFVPNAETYRMRSLLNLCLGNLAQARLDAQEALNREPYWRSIQMAAAMVYYYSAMSASAMPRGILLWPEPVAWQLIRRDNESLQYLESASQLFASLLGAAELDVEERRRLQAWRLASLANHPRLQKETQDYCRSVLEDDPSNAYVVAWAINRNMAVDLTASLTAFEDLIREGRASLLHIIIVVSFYLSNGMGSKALELLGTTRSIFEQNDAEDLWVIWKCRSLVVDGNLDEALKMVDLLKGPHYARIANITALRARASEKGDWQSLIDYLERCFSVTGDGVFLLDCCEIKAHLGDWTYVADRSAKLVNHVSTADTVELAAQAMFKAGRYAECLTLLDGFKHYFTDSKLPTNLRRIRVECQRLLGILPRAVSEAEELAWSDPAIPNLLALAQVYFTLGDLKGVALVARQIESRSDSAPEHCLRLARLVQWDDQNLAVSFWRKAANSPCLPDELVGETVALGYQLGLDAEMGHLVKRMVALGEQAKGGVQKKSIEDLVAFIDQQRENLSRVNDLYRNGKIPVHLAAEALNIPLVRIYHIMLRENEQRLCAYECQPLFCHHGGRTIGLETDNPMPQWRLHMDVTAVLLAVHLEVLEKVEDVFRPIKIPASLVPSLVAMRDKVTPHQPSRAAAYRRILDLIRESKIRTIDPPKISEADSILVQELGSEWVALWEYARKNDGYLVDFLPLRKRDLSGHPTALPEDAGMTLINCRAVVESLRQFGPLSEDEYFRALDALGTEGLGADVKVVPAQHKTLVLDIAIPETLAEAGLIELVCDRFDVVIKEEEARRIEAALQEYETVQEVSNWLGGIIGRINRGLRNGVYEVIPTVGPEEPRDKEIQMTLELDSLYSLLRFEPQPGDVIWADDRALTSYRHRDGGVPIIGIIEVLDALLGAGRLDKKEYFGLLTRLRAANVRFIPLRASEILHHLMQAQVQDGKVVETRQLAILRRYVANCLANGAALQRPVGGPANPGEIPFVLNLGREVTDAIISLWETADADLEAYQARADWIMESLYLDYLARASLIGLTLPNEDIYIAALGIADLLLAGLSLGARDRSERYSARRQYFAWLETRVLRSRFTAEPRLIAAVAEVLKKMLNRLDEPLDDDMEFARKYVVQRFYEDLPELLREELNRDQEFIASIGIRVFPVVEIGRVKFEINEFVRAVSEAINGRPGTAKTLDPSEAEVVFEPDTDSPFSCIVIHPRNRQPVPVRDEIFELLSENPAEREAVLRRNRQWFDCSFEEFNKVVAEIATLRAPQRRLEEAERWRKTSISVYYQRLQETLFKRRGLARSDLNLPPADRFCWYFRLPPNTGNGEEFQKSLYQAAEELLKESELINALERFCALPVPLPLTLVEKVQRLDPSERHQLVKTLLKSTGSPLSRIHLLRILSVCSEKRYLRLARRIMVRMLGDTGAAEFNAFQAVLDWVEAETSAWSAGGLSNHIRLAMVWAHAHFLYIVVVGAGAPTSWVTEVFRNLSGTSSLELFRREPSYWFDVSHPRQVNRTSFLLSGFAYALGDLADRLMSSQIRERLVAMACVLTEEVQLPSPFMLRDSTRCRDALGSFLGGDRGQTLRFLLGQEKAELLSSKSIRSTLNLALKTLGAEPTSTVAWAIVLNILKWGALYEDVVPRLVELFKGTDYTDLYKRDAKCGLIALRAATFQMVSIRNEELRTHLIQQIREVAAWCSKSKRQAPKAPKIADAVSTREVGLSLLECALNVCLGQETDEQVITSFVEVTSMIMHAWPLLRREYKDILELLCQRLPVSACKPIWRLINLARTF</sequence>
<dbReference type="InterPro" id="IPR057311">
    <property type="entry name" value="GrebAB-C-like"/>
</dbReference>
<dbReference type="Pfam" id="PF24407">
    <property type="entry name" value="HTH_upst_double_PIN"/>
    <property type="match status" value="1"/>
</dbReference>
<dbReference type="Gene3D" id="1.25.40.10">
    <property type="entry name" value="Tetratricopeptide repeat domain"/>
    <property type="match status" value="1"/>
</dbReference>
<dbReference type="EMBL" id="WHYR01000003">
    <property type="protein sequence ID" value="MQL51041.1"/>
    <property type="molecule type" value="Genomic_DNA"/>
</dbReference>
<organism evidence="3 4">
    <name type="scientific">Desulfofundulus thermobenzoicus</name>
    <dbReference type="NCBI Taxonomy" id="29376"/>
    <lineage>
        <taxon>Bacteria</taxon>
        <taxon>Bacillati</taxon>
        <taxon>Bacillota</taxon>
        <taxon>Clostridia</taxon>
        <taxon>Eubacteriales</taxon>
        <taxon>Peptococcaceae</taxon>
        <taxon>Desulfofundulus</taxon>
    </lineage>
</organism>
<dbReference type="Proteomes" id="UP000441717">
    <property type="component" value="Unassembled WGS sequence"/>
</dbReference>
<dbReference type="OrthoDB" id="7591687at2"/>
<dbReference type="InterPro" id="IPR011990">
    <property type="entry name" value="TPR-like_helical_dom_sf"/>
</dbReference>